<evidence type="ECO:0000256" key="4">
    <source>
        <dbReference type="ARBA" id="ARBA00023136"/>
    </source>
</evidence>
<evidence type="ECO:0000256" key="2">
    <source>
        <dbReference type="ARBA" id="ARBA00022692"/>
    </source>
</evidence>
<evidence type="ECO:0000256" key="3">
    <source>
        <dbReference type="ARBA" id="ARBA00022989"/>
    </source>
</evidence>
<evidence type="ECO:0000313" key="6">
    <source>
        <dbReference type="EMBL" id="MBB1254960.1"/>
    </source>
</evidence>
<dbReference type="RefSeq" id="WP_181354769.1">
    <property type="nucleotide sequence ID" value="NZ_JABJWZ010000154.1"/>
</dbReference>
<dbReference type="AlphaFoldDB" id="A0A7W3WMM5"/>
<comment type="subcellular location">
    <subcellularLocation>
        <location evidence="1">Membrane</location>
        <topology evidence="1">Multi-pass membrane protein</topology>
    </subcellularLocation>
</comment>
<comment type="caution">
    <text evidence="6">The sequence shown here is derived from an EMBL/GenBank/DDBJ whole genome shotgun (WGS) entry which is preliminary data.</text>
</comment>
<accession>A0A7W3WMM5</accession>
<evidence type="ECO:0000256" key="5">
    <source>
        <dbReference type="SAM" id="Phobius"/>
    </source>
</evidence>
<dbReference type="GO" id="GO:0016020">
    <property type="term" value="C:membrane"/>
    <property type="evidence" value="ECO:0007669"/>
    <property type="project" value="UniProtKB-SubCell"/>
</dbReference>
<keyword evidence="3 5" id="KW-1133">Transmembrane helix</keyword>
<dbReference type="Proteomes" id="UP000525686">
    <property type="component" value="Unassembled WGS sequence"/>
</dbReference>
<keyword evidence="4 5" id="KW-0472">Membrane</keyword>
<proteinExistence type="predicted"/>
<feature type="transmembrane region" description="Helical" evidence="5">
    <location>
        <begin position="70"/>
        <end position="87"/>
    </location>
</feature>
<feature type="transmembrane region" description="Helical" evidence="5">
    <location>
        <begin position="107"/>
        <end position="124"/>
    </location>
</feature>
<name>A0A7W3WMM5_9ACTN</name>
<keyword evidence="2 5" id="KW-0812">Transmembrane</keyword>
<feature type="transmembrane region" description="Helical" evidence="5">
    <location>
        <begin position="6"/>
        <end position="24"/>
    </location>
</feature>
<gene>
    <name evidence="6" type="ORF">H3146_16600</name>
</gene>
<protein>
    <submittedName>
        <fullName evidence="6">DoxX family protein</fullName>
    </submittedName>
</protein>
<evidence type="ECO:0000256" key="1">
    <source>
        <dbReference type="ARBA" id="ARBA00004141"/>
    </source>
</evidence>
<sequence>MDVLVLIGRILFVVLFLGASVNHLGKTAAMAGYAKSRGVPFATPATLATGTMLLFGGLSVLLGIWADLGALVLFLFLVPTAVLMHAFWRETEAGARQNEMLHFMKDLALGGASLMLFALIAHAGDELGLMITAPLFTID</sequence>
<feature type="transmembrane region" description="Helical" evidence="5">
    <location>
        <begin position="45"/>
        <end position="64"/>
    </location>
</feature>
<organism evidence="6 7">
    <name type="scientific">Streptomyces alkaliterrae</name>
    <dbReference type="NCBI Taxonomy" id="2213162"/>
    <lineage>
        <taxon>Bacteria</taxon>
        <taxon>Bacillati</taxon>
        <taxon>Actinomycetota</taxon>
        <taxon>Actinomycetes</taxon>
        <taxon>Kitasatosporales</taxon>
        <taxon>Streptomycetaceae</taxon>
        <taxon>Streptomyces</taxon>
    </lineage>
</organism>
<dbReference type="InterPro" id="IPR032808">
    <property type="entry name" value="DoxX"/>
</dbReference>
<reference evidence="7" key="1">
    <citation type="submission" date="2020-05" db="EMBL/GenBank/DDBJ databases">
        <title>Classification of alakaliphilic streptomycetes isolated from an alkaline soil next to Lonar Crater, India and a proposal for the recognition of Streptomyces alkaliterrae sp. nov.</title>
        <authorList>
            <person name="Golinska P."/>
        </authorList>
    </citation>
    <scope>NUCLEOTIDE SEQUENCE [LARGE SCALE GENOMIC DNA]</scope>
    <source>
        <strain evidence="7">OF3</strain>
    </source>
</reference>
<dbReference type="Pfam" id="PF07681">
    <property type="entry name" value="DoxX"/>
    <property type="match status" value="1"/>
</dbReference>
<evidence type="ECO:0000313" key="7">
    <source>
        <dbReference type="Proteomes" id="UP000525686"/>
    </source>
</evidence>
<dbReference type="EMBL" id="JABJWZ010000154">
    <property type="protein sequence ID" value="MBB1254960.1"/>
    <property type="molecule type" value="Genomic_DNA"/>
</dbReference>